<dbReference type="GO" id="GO:0004849">
    <property type="term" value="F:uridine kinase activity"/>
    <property type="evidence" value="ECO:0007669"/>
    <property type="project" value="UniProtKB-EC"/>
</dbReference>
<keyword evidence="7" id="KW-0067">ATP-binding</keyword>
<comment type="caution">
    <text evidence="12">The sequence shown here is derived from an EMBL/GenBank/DDBJ whole genome shotgun (WGS) entry which is preliminary data.</text>
</comment>
<evidence type="ECO:0000313" key="13">
    <source>
        <dbReference type="Proteomes" id="UP001174909"/>
    </source>
</evidence>
<dbReference type="EMBL" id="CASHTH010001196">
    <property type="protein sequence ID" value="CAI8012588.1"/>
    <property type="molecule type" value="Genomic_DNA"/>
</dbReference>
<evidence type="ECO:0000256" key="5">
    <source>
        <dbReference type="ARBA" id="ARBA00022741"/>
    </source>
</evidence>
<protein>
    <recommendedName>
        <fullName evidence="3">uridine/cytidine kinase</fullName>
        <ecNumber evidence="3">2.7.1.48</ecNumber>
    </recommendedName>
</protein>
<dbReference type="InterPro" id="IPR000764">
    <property type="entry name" value="Uridine_kinase-like"/>
</dbReference>
<comment type="catalytic activity">
    <reaction evidence="8">
        <text>cytidine + ATP = CMP + ADP + H(+)</text>
        <dbReference type="Rhea" id="RHEA:24674"/>
        <dbReference type="ChEBI" id="CHEBI:15378"/>
        <dbReference type="ChEBI" id="CHEBI:17562"/>
        <dbReference type="ChEBI" id="CHEBI:30616"/>
        <dbReference type="ChEBI" id="CHEBI:60377"/>
        <dbReference type="ChEBI" id="CHEBI:456216"/>
        <dbReference type="EC" id="2.7.1.48"/>
    </reaction>
</comment>
<dbReference type="InterPro" id="IPR027417">
    <property type="entry name" value="P-loop_NTPase"/>
</dbReference>
<evidence type="ECO:0000256" key="9">
    <source>
        <dbReference type="ARBA" id="ARBA00048909"/>
    </source>
</evidence>
<keyword evidence="13" id="KW-1185">Reference proteome</keyword>
<dbReference type="Pfam" id="PF00485">
    <property type="entry name" value="PRK"/>
    <property type="match status" value="1"/>
</dbReference>
<keyword evidence="6 12" id="KW-0418">Kinase</keyword>
<dbReference type="CDD" id="cd02023">
    <property type="entry name" value="UMPK"/>
    <property type="match status" value="1"/>
</dbReference>
<dbReference type="Proteomes" id="UP001174909">
    <property type="component" value="Unassembled WGS sequence"/>
</dbReference>
<evidence type="ECO:0000256" key="7">
    <source>
        <dbReference type="ARBA" id="ARBA00022840"/>
    </source>
</evidence>
<keyword evidence="4" id="KW-0808">Transferase</keyword>
<dbReference type="Gene3D" id="3.40.50.300">
    <property type="entry name" value="P-loop containing nucleotide triphosphate hydrolases"/>
    <property type="match status" value="1"/>
</dbReference>
<name>A0AA35RKW0_GEOBA</name>
<organism evidence="12 13">
    <name type="scientific">Geodia barretti</name>
    <name type="common">Barrett's horny sponge</name>
    <dbReference type="NCBI Taxonomy" id="519541"/>
    <lineage>
        <taxon>Eukaryota</taxon>
        <taxon>Metazoa</taxon>
        <taxon>Porifera</taxon>
        <taxon>Demospongiae</taxon>
        <taxon>Heteroscleromorpha</taxon>
        <taxon>Tetractinellida</taxon>
        <taxon>Astrophorina</taxon>
        <taxon>Geodiidae</taxon>
        <taxon>Geodia</taxon>
    </lineage>
</organism>
<comment type="similarity">
    <text evidence="2">Belongs to the uridine kinase family.</text>
</comment>
<reference evidence="12" key="1">
    <citation type="submission" date="2023-03" db="EMBL/GenBank/DDBJ databases">
        <authorList>
            <person name="Steffen K."/>
            <person name="Cardenas P."/>
        </authorList>
    </citation>
    <scope>NUCLEOTIDE SEQUENCE</scope>
</reference>
<evidence type="ECO:0000256" key="8">
    <source>
        <dbReference type="ARBA" id="ARBA00047436"/>
    </source>
</evidence>
<dbReference type="NCBIfam" id="NF004018">
    <property type="entry name" value="PRK05480.1"/>
    <property type="match status" value="1"/>
</dbReference>
<proteinExistence type="inferred from homology"/>
<evidence type="ECO:0000256" key="10">
    <source>
        <dbReference type="SAM" id="MobiDB-lite"/>
    </source>
</evidence>
<feature type="compositionally biased region" description="Basic and acidic residues" evidence="10">
    <location>
        <begin position="402"/>
        <end position="414"/>
    </location>
</feature>
<dbReference type="AlphaFoldDB" id="A0AA35RKW0"/>
<dbReference type="PRINTS" id="PR00988">
    <property type="entry name" value="URIDINKINASE"/>
</dbReference>
<keyword evidence="5" id="KW-0547">Nucleotide-binding</keyword>
<feature type="domain" description="Phosphoribulokinase/uridine kinase" evidence="11">
    <location>
        <begin position="56"/>
        <end position="233"/>
    </location>
</feature>
<comment type="pathway">
    <text evidence="1">Pyrimidine metabolism; UMP biosynthesis via salvage pathway; UMP from uridine: step 1/1.</text>
</comment>
<evidence type="ECO:0000259" key="11">
    <source>
        <dbReference type="Pfam" id="PF00485"/>
    </source>
</evidence>
<evidence type="ECO:0000256" key="4">
    <source>
        <dbReference type="ARBA" id="ARBA00022679"/>
    </source>
</evidence>
<evidence type="ECO:0000313" key="12">
    <source>
        <dbReference type="EMBL" id="CAI8012588.1"/>
    </source>
</evidence>
<evidence type="ECO:0000256" key="3">
    <source>
        <dbReference type="ARBA" id="ARBA00012137"/>
    </source>
</evidence>
<dbReference type="InterPro" id="IPR006083">
    <property type="entry name" value="PRK/URK"/>
</dbReference>
<accession>A0AA35RKW0</accession>
<evidence type="ECO:0000256" key="6">
    <source>
        <dbReference type="ARBA" id="ARBA00022777"/>
    </source>
</evidence>
<dbReference type="PANTHER" id="PTHR10285">
    <property type="entry name" value="URIDINE KINASE"/>
    <property type="match status" value="1"/>
</dbReference>
<dbReference type="FunFam" id="3.40.50.300:FF:001802">
    <property type="entry name" value="Uridine-cytidine kinase 1"/>
    <property type="match status" value="1"/>
</dbReference>
<evidence type="ECO:0000256" key="1">
    <source>
        <dbReference type="ARBA" id="ARBA00004690"/>
    </source>
</evidence>
<dbReference type="EC" id="2.7.1.48" evidence="3"/>
<feature type="region of interest" description="Disordered" evidence="10">
    <location>
        <begin position="313"/>
        <end position="414"/>
    </location>
</feature>
<evidence type="ECO:0000256" key="2">
    <source>
        <dbReference type="ARBA" id="ARBA00005408"/>
    </source>
</evidence>
<gene>
    <name evidence="12" type="ORF">GBAR_LOCUS8080</name>
</gene>
<sequence length="778" mass="87486">MAACRPRLVDCLPRHRSLSVMLQEDHQADVRFFSPPPSPLKNSVLEPETFARSPFIIGVAGGTSSGKTSVCRDIVNQLGEIVVNTQMRRAVMVSQDSFYRELNTGERALAERGQFNFDHPDAFDTELMKQTFMEIVEGKVVKIPVYDFKTSSSSSEVRTIESTDVILFEGILVLYDREMRDLMHMKLFVDTDSDTRLARRVVRDIRERGRNLDQVLDQYTNLVKPAFEEFTLPVCFWRPHCLAINVIVQHIRDILMGNISYRDPIRESHCKYCRLHPMERLVASKPRRTRICANFEKPAAQLPRRGRGYAVRGERRTQNVPQACGREASLTSGSVPYRDEVSGNGARRGRRGSSASVGRGRGVRERTPTWGGVQMGRGRNVETEQGVGRGPIQHPASRKPVKREEDRARETDSAELVDSRVERLGRYLSNRLNMDSDSDDEIGGFMLGEDDGAALIDVSSGDCVTDLLPRLPATAVKAHFTSLKTDVAVYCTAESSAGGVGRGEAASASRSPDFDDASVQFGDGTGLFEYDCSDLTVKNHGPVGGGETEKRGVSVGRRVELVSEDDGWNSEDSDFCSNFPSHPAVETPNLPSYAMYEDDVWVDEVKAVFAKHKKDDSKELRELLAEMFSIHTDVYALILAFVRRAGRTRHPPKSPARLALAQFKRWLKEREMGQGKENQSKETLQNPPVLRESHQEEVLSLMTDTHLNMMDELCQVFRLRSADTDLLIDLVHRLLAEDKMKEAVTYAWTFRIQSHFGLEEMLLPLIAMDKINLIEKLV</sequence>
<comment type="catalytic activity">
    <reaction evidence="9">
        <text>uridine + ATP = UMP + ADP + H(+)</text>
        <dbReference type="Rhea" id="RHEA:16825"/>
        <dbReference type="ChEBI" id="CHEBI:15378"/>
        <dbReference type="ChEBI" id="CHEBI:16704"/>
        <dbReference type="ChEBI" id="CHEBI:30616"/>
        <dbReference type="ChEBI" id="CHEBI:57865"/>
        <dbReference type="ChEBI" id="CHEBI:456216"/>
        <dbReference type="EC" id="2.7.1.48"/>
    </reaction>
</comment>
<dbReference type="GO" id="GO:0005524">
    <property type="term" value="F:ATP binding"/>
    <property type="evidence" value="ECO:0007669"/>
    <property type="project" value="UniProtKB-KW"/>
</dbReference>
<dbReference type="SUPFAM" id="SSF52540">
    <property type="entry name" value="P-loop containing nucleoside triphosphate hydrolases"/>
    <property type="match status" value="1"/>
</dbReference>